<name>A0A327JF52_9HYPH</name>
<dbReference type="OrthoDB" id="56224at2"/>
<gene>
    <name evidence="2" type="ORF">CH339_22805</name>
</gene>
<feature type="region of interest" description="Disordered" evidence="1">
    <location>
        <begin position="425"/>
        <end position="455"/>
    </location>
</feature>
<evidence type="ECO:0000256" key="1">
    <source>
        <dbReference type="SAM" id="MobiDB-lite"/>
    </source>
</evidence>
<dbReference type="RefSeq" id="WP_111436738.1">
    <property type="nucleotide sequence ID" value="NZ_JACIGG010000005.1"/>
</dbReference>
<accession>A0A327JF52</accession>
<evidence type="ECO:0008006" key="4">
    <source>
        <dbReference type="Google" id="ProtNLM"/>
    </source>
</evidence>
<keyword evidence="3" id="KW-1185">Reference proteome</keyword>
<comment type="caution">
    <text evidence="2">The sequence shown here is derived from an EMBL/GenBank/DDBJ whole genome shotgun (WGS) entry which is preliminary data.</text>
</comment>
<proteinExistence type="predicted"/>
<sequence length="455" mass="50928">MPDFCTDNFKGERARLFPVLAETSKEGRTLSIILSCLENVQEFGRSLLSDLGVSVGVRTRIETYTEVVFTKKANEKALRPDGLIKVENGKRTWVALVEAKVGKAELTAEQLEAYLDIAKQNGIDALITISNQFAPLPSHHPVSLGAHARKKATLFHWSWMYILTEAKLLLDNRDVSDRDQQILLNEMVRFLTHDSAGVKSFDQMPASWGDVVSKLHAGGTLSANSDETKEIVGSWHQESRDLSLILSRQLATSVEIKVPRKHAADPTERVKADVKKLIEDKCVYTTHNVPDAASPLEVCVDFRSRSIVISMKLKAPGDRKTTKARINWLLKQLQKAEDDTILIRFYWPGRASHTQFTLKDLREDITPAIDGKQGMTVSSFDIVMVKDCGARLGQRRNFIVDIENAVPTFYKGVGQYLRVWQAAAPKLREEKTEASDVDTKALREEADKAALERGS</sequence>
<dbReference type="Proteomes" id="UP000249299">
    <property type="component" value="Unassembled WGS sequence"/>
</dbReference>
<protein>
    <recommendedName>
        <fullName evidence="4">Stress response protein</fullName>
    </recommendedName>
</protein>
<evidence type="ECO:0000313" key="2">
    <source>
        <dbReference type="EMBL" id="RAI24111.1"/>
    </source>
</evidence>
<dbReference type="EMBL" id="NPEV01000086">
    <property type="protein sequence ID" value="RAI24111.1"/>
    <property type="molecule type" value="Genomic_DNA"/>
</dbReference>
<evidence type="ECO:0000313" key="3">
    <source>
        <dbReference type="Proteomes" id="UP000249299"/>
    </source>
</evidence>
<reference evidence="2 3" key="1">
    <citation type="submission" date="2017-07" db="EMBL/GenBank/DDBJ databases">
        <title>Draft Genome Sequences of Select Purple Nonsulfur Bacteria.</title>
        <authorList>
            <person name="Lasarre B."/>
            <person name="Mckinlay J.B."/>
        </authorList>
    </citation>
    <scope>NUCLEOTIDE SEQUENCE [LARGE SCALE GENOMIC DNA]</scope>
    <source>
        <strain evidence="2 3">DSM 11290</strain>
    </source>
</reference>
<feature type="compositionally biased region" description="Basic and acidic residues" evidence="1">
    <location>
        <begin position="426"/>
        <end position="455"/>
    </location>
</feature>
<dbReference type="AlphaFoldDB" id="A0A327JF52"/>
<organism evidence="2 3">
    <name type="scientific">Rhodobium orientis</name>
    <dbReference type="NCBI Taxonomy" id="34017"/>
    <lineage>
        <taxon>Bacteria</taxon>
        <taxon>Pseudomonadati</taxon>
        <taxon>Pseudomonadota</taxon>
        <taxon>Alphaproteobacteria</taxon>
        <taxon>Hyphomicrobiales</taxon>
        <taxon>Rhodobiaceae</taxon>
        <taxon>Rhodobium</taxon>
    </lineage>
</organism>